<dbReference type="EMBL" id="JBAHYK010000086">
    <property type="protein sequence ID" value="KAL0578763.1"/>
    <property type="molecule type" value="Genomic_DNA"/>
</dbReference>
<evidence type="ECO:0000313" key="2">
    <source>
        <dbReference type="EMBL" id="KAL0578763.1"/>
    </source>
</evidence>
<keyword evidence="3" id="KW-1185">Reference proteome</keyword>
<dbReference type="InterPro" id="IPR016181">
    <property type="entry name" value="Acyl_CoA_acyltransferase"/>
</dbReference>
<dbReference type="PROSITE" id="PS51186">
    <property type="entry name" value="GNAT"/>
    <property type="match status" value="1"/>
</dbReference>
<dbReference type="Proteomes" id="UP001465976">
    <property type="component" value="Unassembled WGS sequence"/>
</dbReference>
<feature type="domain" description="N-acetyltransferase" evidence="1">
    <location>
        <begin position="29"/>
        <end position="176"/>
    </location>
</feature>
<gene>
    <name evidence="2" type="ORF">V5O48_003261</name>
</gene>
<accession>A0ABR3FTH0</accession>
<sequence length="199" mass="22507">MAPHNLLLKSPTGRLLLAPPSEANDEENARIRCHPTTRKYLRYLAENITKEDARELREERLKDPSLLEFHLYKIDKDGGTQFVGGTMIFHINEEHNSCEVGIIVGPEAHGGGIATDAFLTMLTYVFEERKFHRATFETGADNLAMRGWLEKVAGARLEAQRIGAWKDPLVGYSDVTGYAILDTEWRERVKGNLEKRLGL</sequence>
<name>A0ABR3FTH0_9AGAR</name>
<dbReference type="SUPFAM" id="SSF55729">
    <property type="entry name" value="Acyl-CoA N-acyltransferases (Nat)"/>
    <property type="match status" value="1"/>
</dbReference>
<dbReference type="Gene3D" id="3.40.630.30">
    <property type="match status" value="1"/>
</dbReference>
<dbReference type="PANTHER" id="PTHR43441:SF11">
    <property type="entry name" value="RIBOSOMAL-PROTEIN-SERINE ACETYLTRANSFERASE"/>
    <property type="match status" value="1"/>
</dbReference>
<dbReference type="Pfam" id="PF13302">
    <property type="entry name" value="Acetyltransf_3"/>
    <property type="match status" value="1"/>
</dbReference>
<dbReference type="PANTHER" id="PTHR43441">
    <property type="entry name" value="RIBOSOMAL-PROTEIN-SERINE ACETYLTRANSFERASE"/>
    <property type="match status" value="1"/>
</dbReference>
<evidence type="ECO:0000313" key="3">
    <source>
        <dbReference type="Proteomes" id="UP001465976"/>
    </source>
</evidence>
<dbReference type="InterPro" id="IPR000182">
    <property type="entry name" value="GNAT_dom"/>
</dbReference>
<dbReference type="InterPro" id="IPR051908">
    <property type="entry name" value="Ribosomal_N-acetyltransferase"/>
</dbReference>
<protein>
    <recommendedName>
        <fullName evidence="1">N-acetyltransferase domain-containing protein</fullName>
    </recommendedName>
</protein>
<proteinExistence type="predicted"/>
<reference evidence="2 3" key="1">
    <citation type="submission" date="2024-02" db="EMBL/GenBank/DDBJ databases">
        <title>A draft genome for the cacao thread blight pathogen Marasmius crinis-equi.</title>
        <authorList>
            <person name="Cohen S.P."/>
            <person name="Baruah I.K."/>
            <person name="Amoako-Attah I."/>
            <person name="Bukari Y."/>
            <person name="Meinhardt L.W."/>
            <person name="Bailey B.A."/>
        </authorList>
    </citation>
    <scope>NUCLEOTIDE SEQUENCE [LARGE SCALE GENOMIC DNA]</scope>
    <source>
        <strain evidence="2 3">GH-76</strain>
    </source>
</reference>
<evidence type="ECO:0000259" key="1">
    <source>
        <dbReference type="PROSITE" id="PS51186"/>
    </source>
</evidence>
<comment type="caution">
    <text evidence="2">The sequence shown here is derived from an EMBL/GenBank/DDBJ whole genome shotgun (WGS) entry which is preliminary data.</text>
</comment>
<organism evidence="2 3">
    <name type="scientific">Marasmius crinis-equi</name>
    <dbReference type="NCBI Taxonomy" id="585013"/>
    <lineage>
        <taxon>Eukaryota</taxon>
        <taxon>Fungi</taxon>
        <taxon>Dikarya</taxon>
        <taxon>Basidiomycota</taxon>
        <taxon>Agaricomycotina</taxon>
        <taxon>Agaricomycetes</taxon>
        <taxon>Agaricomycetidae</taxon>
        <taxon>Agaricales</taxon>
        <taxon>Marasmiineae</taxon>
        <taxon>Marasmiaceae</taxon>
        <taxon>Marasmius</taxon>
    </lineage>
</organism>